<evidence type="ECO:0000256" key="3">
    <source>
        <dbReference type="ARBA" id="ARBA00023163"/>
    </source>
</evidence>
<dbReference type="PANTHER" id="PTHR30154:SF34">
    <property type="entry name" value="TRANSCRIPTIONAL REGULATOR AZLB"/>
    <property type="match status" value="1"/>
</dbReference>
<dbReference type="PROSITE" id="PS50956">
    <property type="entry name" value="HTH_ASNC_2"/>
    <property type="match status" value="2"/>
</dbReference>
<gene>
    <name evidence="5" type="ORF">A2912_01125</name>
</gene>
<dbReference type="InterPro" id="IPR019885">
    <property type="entry name" value="Tscrpt_reg_HTH_AsnC-type_CS"/>
</dbReference>
<evidence type="ECO:0000256" key="2">
    <source>
        <dbReference type="ARBA" id="ARBA00023125"/>
    </source>
</evidence>
<dbReference type="InterPro" id="IPR036390">
    <property type="entry name" value="WH_DNA-bd_sf"/>
</dbReference>
<keyword evidence="1" id="KW-0805">Transcription regulation</keyword>
<dbReference type="CDD" id="cd00090">
    <property type="entry name" value="HTH_ARSR"/>
    <property type="match status" value="1"/>
</dbReference>
<evidence type="ECO:0000313" key="6">
    <source>
        <dbReference type="Proteomes" id="UP000178122"/>
    </source>
</evidence>
<dbReference type="SMART" id="SM00344">
    <property type="entry name" value="HTH_ASNC"/>
    <property type="match status" value="2"/>
</dbReference>
<dbReference type="PANTHER" id="PTHR30154">
    <property type="entry name" value="LEUCINE-RESPONSIVE REGULATORY PROTEIN"/>
    <property type="match status" value="1"/>
</dbReference>
<dbReference type="PRINTS" id="PR00033">
    <property type="entry name" value="HTHASNC"/>
</dbReference>
<dbReference type="SUPFAM" id="SSF46785">
    <property type="entry name" value="Winged helix' DNA-binding domain"/>
    <property type="match status" value="2"/>
</dbReference>
<dbReference type="Pfam" id="PF13404">
    <property type="entry name" value="HTH_AsnC-type"/>
    <property type="match status" value="1"/>
</dbReference>
<dbReference type="Pfam" id="PF13412">
    <property type="entry name" value="HTH_24"/>
    <property type="match status" value="1"/>
</dbReference>
<sequence length="344" mass="41056">MNQIDQKDRRILQQLDMHARLPINEIAKNVQCSREIVEYRIQRLHKLGIISGAHTIFDLDLIGYRSFRLLLRLFKLNKEEKERFIHYLITHHHTWWVASIGGRWDIIINVLAKDASQFNHIFEEFVTRYGQYIQEYEILTYINIHDYARKYILSHKSEKKDQIQHSKLNSKSSSQFYHPMQYNPHLSLDTTDLHILTQLANNAQHSYTQIAEEVGLTRNAIKARIHSLEKNGLILGYRLSFHPSKFGRSSYLLLLNINNLKQERERELITFAELNSNIIFVVKHIGKYRITFECEVENEYHFHELLSEIRDRFNDIILDFDFFPIFYDHKINYFPLGNISLPKI</sequence>
<dbReference type="GO" id="GO:0043200">
    <property type="term" value="P:response to amino acid"/>
    <property type="evidence" value="ECO:0007669"/>
    <property type="project" value="TreeGrafter"/>
</dbReference>
<proteinExistence type="predicted"/>
<dbReference type="Proteomes" id="UP000178122">
    <property type="component" value="Unassembled WGS sequence"/>
</dbReference>
<feature type="domain" description="HTH asnC-type" evidence="4">
    <location>
        <begin position="188"/>
        <end position="249"/>
    </location>
</feature>
<feature type="domain" description="HTH asnC-type" evidence="4">
    <location>
        <begin position="4"/>
        <end position="65"/>
    </location>
</feature>
<comment type="caution">
    <text evidence="5">The sequence shown here is derived from an EMBL/GenBank/DDBJ whole genome shotgun (WGS) entry which is preliminary data.</text>
</comment>
<name>A0A1G1YVL7_9BACT</name>
<dbReference type="InterPro" id="IPR011991">
    <property type="entry name" value="ArsR-like_HTH"/>
</dbReference>
<dbReference type="InterPro" id="IPR036388">
    <property type="entry name" value="WH-like_DNA-bd_sf"/>
</dbReference>
<dbReference type="InterPro" id="IPR019888">
    <property type="entry name" value="Tscrpt_reg_AsnC-like"/>
</dbReference>
<protein>
    <recommendedName>
        <fullName evidence="4">HTH asnC-type domain-containing protein</fullName>
    </recommendedName>
</protein>
<organism evidence="5 6">
    <name type="scientific">Candidatus Buchananbacteria bacterium RIFCSPLOWO2_01_FULL_40_23b</name>
    <dbReference type="NCBI Taxonomy" id="1797544"/>
    <lineage>
        <taxon>Bacteria</taxon>
        <taxon>Candidatus Buchananiibacteriota</taxon>
    </lineage>
</organism>
<dbReference type="Gene3D" id="1.10.10.10">
    <property type="entry name" value="Winged helix-like DNA-binding domain superfamily/Winged helix DNA-binding domain"/>
    <property type="match status" value="2"/>
</dbReference>
<dbReference type="InterPro" id="IPR000485">
    <property type="entry name" value="AsnC-type_HTH_dom"/>
</dbReference>
<dbReference type="GO" id="GO:0043565">
    <property type="term" value="F:sequence-specific DNA binding"/>
    <property type="evidence" value="ECO:0007669"/>
    <property type="project" value="InterPro"/>
</dbReference>
<reference evidence="5 6" key="1">
    <citation type="journal article" date="2016" name="Nat. Commun.">
        <title>Thousands of microbial genomes shed light on interconnected biogeochemical processes in an aquifer system.</title>
        <authorList>
            <person name="Anantharaman K."/>
            <person name="Brown C.T."/>
            <person name="Hug L.A."/>
            <person name="Sharon I."/>
            <person name="Castelle C.J."/>
            <person name="Probst A.J."/>
            <person name="Thomas B.C."/>
            <person name="Singh A."/>
            <person name="Wilkins M.J."/>
            <person name="Karaoz U."/>
            <person name="Brodie E.L."/>
            <person name="Williams K.H."/>
            <person name="Hubbard S.S."/>
            <person name="Banfield J.F."/>
        </authorList>
    </citation>
    <scope>NUCLEOTIDE SEQUENCE [LARGE SCALE GENOMIC DNA]</scope>
</reference>
<accession>A0A1G1YVL7</accession>
<evidence type="ECO:0000256" key="1">
    <source>
        <dbReference type="ARBA" id="ARBA00023015"/>
    </source>
</evidence>
<dbReference type="AlphaFoldDB" id="A0A1G1YVL7"/>
<evidence type="ECO:0000259" key="4">
    <source>
        <dbReference type="PROSITE" id="PS50956"/>
    </source>
</evidence>
<evidence type="ECO:0000313" key="5">
    <source>
        <dbReference type="EMBL" id="OGY55806.1"/>
    </source>
</evidence>
<keyword evidence="3" id="KW-0804">Transcription</keyword>
<dbReference type="EMBL" id="MHIN01000004">
    <property type="protein sequence ID" value="OGY55806.1"/>
    <property type="molecule type" value="Genomic_DNA"/>
</dbReference>
<dbReference type="GO" id="GO:0005829">
    <property type="term" value="C:cytosol"/>
    <property type="evidence" value="ECO:0007669"/>
    <property type="project" value="TreeGrafter"/>
</dbReference>
<keyword evidence="2" id="KW-0238">DNA-binding</keyword>
<dbReference type="PROSITE" id="PS00519">
    <property type="entry name" value="HTH_ASNC_1"/>
    <property type="match status" value="1"/>
</dbReference>